<reference evidence="2" key="1">
    <citation type="journal article" date="2023" name="Mol. Phylogenet. Evol.">
        <title>Genome-scale phylogeny and comparative genomics of the fungal order Sordariales.</title>
        <authorList>
            <person name="Hensen N."/>
            <person name="Bonometti L."/>
            <person name="Westerberg I."/>
            <person name="Brannstrom I.O."/>
            <person name="Guillou S."/>
            <person name="Cros-Aarteil S."/>
            <person name="Calhoun S."/>
            <person name="Haridas S."/>
            <person name="Kuo A."/>
            <person name="Mondo S."/>
            <person name="Pangilinan J."/>
            <person name="Riley R."/>
            <person name="LaButti K."/>
            <person name="Andreopoulos B."/>
            <person name="Lipzen A."/>
            <person name="Chen C."/>
            <person name="Yan M."/>
            <person name="Daum C."/>
            <person name="Ng V."/>
            <person name="Clum A."/>
            <person name="Steindorff A."/>
            <person name="Ohm R.A."/>
            <person name="Martin F."/>
            <person name="Silar P."/>
            <person name="Natvig D.O."/>
            <person name="Lalanne C."/>
            <person name="Gautier V."/>
            <person name="Ament-Velasquez S.L."/>
            <person name="Kruys A."/>
            <person name="Hutchinson M.I."/>
            <person name="Powell A.J."/>
            <person name="Barry K."/>
            <person name="Miller A.N."/>
            <person name="Grigoriev I.V."/>
            <person name="Debuchy R."/>
            <person name="Gladieux P."/>
            <person name="Hiltunen Thoren M."/>
            <person name="Johannesson H."/>
        </authorList>
    </citation>
    <scope>NUCLEOTIDE SEQUENCE</scope>
    <source>
        <strain evidence="2">CBS 118394</strain>
    </source>
</reference>
<keyword evidence="1" id="KW-1133">Transmembrane helix</keyword>
<proteinExistence type="predicted"/>
<evidence type="ECO:0000313" key="2">
    <source>
        <dbReference type="EMBL" id="KAK3311754.1"/>
    </source>
</evidence>
<accession>A0AAE0HRX1</accession>
<protein>
    <submittedName>
        <fullName evidence="2">Uncharacterized protein</fullName>
    </submittedName>
</protein>
<keyword evidence="3" id="KW-1185">Reference proteome</keyword>
<sequence>MWLVFKLNSQLGVGTGVEGKKPIMAARLSPSIRGVASVPFVEWSLSIRGGFAGEISSKKRWRAGSWSTPPPAYIPGAVLCCSVCVCVCVCVCVVRVGMGRRCRTVDAFASQMWWSLWWMVSVVPWAEILSQGRGTHLRLQDCTPTLVDSGFELEP</sequence>
<gene>
    <name evidence="2" type="ORF">B0H66DRAFT_172398</name>
</gene>
<dbReference type="AlphaFoldDB" id="A0AAE0HRX1"/>
<comment type="caution">
    <text evidence="2">The sequence shown here is derived from an EMBL/GenBank/DDBJ whole genome shotgun (WGS) entry which is preliminary data.</text>
</comment>
<keyword evidence="1" id="KW-0472">Membrane</keyword>
<reference evidence="2" key="2">
    <citation type="submission" date="2023-06" db="EMBL/GenBank/DDBJ databases">
        <authorList>
            <consortium name="Lawrence Berkeley National Laboratory"/>
            <person name="Haridas S."/>
            <person name="Hensen N."/>
            <person name="Bonometti L."/>
            <person name="Westerberg I."/>
            <person name="Brannstrom I.O."/>
            <person name="Guillou S."/>
            <person name="Cros-Aarteil S."/>
            <person name="Calhoun S."/>
            <person name="Kuo A."/>
            <person name="Mondo S."/>
            <person name="Pangilinan J."/>
            <person name="Riley R."/>
            <person name="Labutti K."/>
            <person name="Andreopoulos B."/>
            <person name="Lipzen A."/>
            <person name="Chen C."/>
            <person name="Yanf M."/>
            <person name="Daum C."/>
            <person name="Ng V."/>
            <person name="Clum A."/>
            <person name="Steindorff A."/>
            <person name="Ohm R."/>
            <person name="Martin F."/>
            <person name="Silar P."/>
            <person name="Natvig D."/>
            <person name="Lalanne C."/>
            <person name="Gautier V."/>
            <person name="Ament-Velasquez S.L."/>
            <person name="Kruys A."/>
            <person name="Hutchinson M.I."/>
            <person name="Powell A.J."/>
            <person name="Barry K."/>
            <person name="Miller A.N."/>
            <person name="Grigoriev I.V."/>
            <person name="Debuchy R."/>
            <person name="Gladieux P."/>
            <person name="Thoren M.H."/>
            <person name="Johannesson H."/>
        </authorList>
    </citation>
    <scope>NUCLEOTIDE SEQUENCE</scope>
    <source>
        <strain evidence="2">CBS 118394</strain>
    </source>
</reference>
<evidence type="ECO:0000313" key="3">
    <source>
        <dbReference type="Proteomes" id="UP001283341"/>
    </source>
</evidence>
<keyword evidence="1" id="KW-0812">Transmembrane</keyword>
<evidence type="ECO:0000256" key="1">
    <source>
        <dbReference type="SAM" id="Phobius"/>
    </source>
</evidence>
<organism evidence="2 3">
    <name type="scientific">Apodospora peruviana</name>
    <dbReference type="NCBI Taxonomy" id="516989"/>
    <lineage>
        <taxon>Eukaryota</taxon>
        <taxon>Fungi</taxon>
        <taxon>Dikarya</taxon>
        <taxon>Ascomycota</taxon>
        <taxon>Pezizomycotina</taxon>
        <taxon>Sordariomycetes</taxon>
        <taxon>Sordariomycetidae</taxon>
        <taxon>Sordariales</taxon>
        <taxon>Lasiosphaeriaceae</taxon>
        <taxon>Apodospora</taxon>
    </lineage>
</organism>
<name>A0AAE0HRX1_9PEZI</name>
<dbReference type="EMBL" id="JAUEDM010000029">
    <property type="protein sequence ID" value="KAK3311754.1"/>
    <property type="molecule type" value="Genomic_DNA"/>
</dbReference>
<dbReference type="Proteomes" id="UP001283341">
    <property type="component" value="Unassembled WGS sequence"/>
</dbReference>
<feature type="transmembrane region" description="Helical" evidence="1">
    <location>
        <begin position="72"/>
        <end position="94"/>
    </location>
</feature>